<sequence length="251" mass="27942">MKDIEQLFKEKLQHQQVTPPADTWEKLEGAWQQKEHKKKGGWLWLAASIALLLASGGVFYLNYYRSQTNTSIAIDLPDTSRTGEAIALQAPKVPDETLEEQENVIAETSLDVAREEQTTVADKKVSEEPDPELAQQSHTPEQIHLPEPLAQIEAVQPEVIPHSAPTHIDLPDQTLLAEASTNSKPKVTIIYKSGRTNSPVEEEETKNPLEKAVSFLNNIKENGVGFSELRSAKTELLTKAFSNKREPMSAE</sequence>
<keyword evidence="2" id="KW-0812">Transmembrane</keyword>
<organism evidence="3">
    <name type="scientific">Roseihalotalea indica</name>
    <dbReference type="NCBI Taxonomy" id="2867963"/>
    <lineage>
        <taxon>Bacteria</taxon>
        <taxon>Pseudomonadati</taxon>
        <taxon>Bacteroidota</taxon>
        <taxon>Cytophagia</taxon>
        <taxon>Cytophagales</taxon>
        <taxon>Catalimonadaceae</taxon>
        <taxon>Roseihalotalea</taxon>
    </lineage>
</organism>
<proteinExistence type="predicted"/>
<keyword evidence="2" id="KW-0472">Membrane</keyword>
<feature type="compositionally biased region" description="Basic and acidic residues" evidence="1">
    <location>
        <begin position="115"/>
        <end position="127"/>
    </location>
</feature>
<evidence type="ECO:0000313" key="3">
    <source>
        <dbReference type="EMBL" id="WKN36638.1"/>
    </source>
</evidence>
<keyword evidence="2" id="KW-1133">Transmembrane helix</keyword>
<evidence type="ECO:0000256" key="1">
    <source>
        <dbReference type="SAM" id="MobiDB-lite"/>
    </source>
</evidence>
<feature type="transmembrane region" description="Helical" evidence="2">
    <location>
        <begin position="42"/>
        <end position="63"/>
    </location>
</feature>
<dbReference type="AlphaFoldDB" id="A0AA49JDC6"/>
<evidence type="ECO:0000256" key="2">
    <source>
        <dbReference type="SAM" id="Phobius"/>
    </source>
</evidence>
<reference evidence="3" key="1">
    <citation type="journal article" date="2023" name="Comput. Struct. Biotechnol. J.">
        <title>Discovery of a novel marine Bacteroidetes with a rich repertoire of carbohydrate-active enzymes.</title>
        <authorList>
            <person name="Chen B."/>
            <person name="Liu G."/>
            <person name="Chen Q."/>
            <person name="Wang H."/>
            <person name="Liu L."/>
            <person name="Tang K."/>
        </authorList>
    </citation>
    <scope>NUCLEOTIDE SEQUENCE</scope>
    <source>
        <strain evidence="3">TK19036</strain>
    </source>
</reference>
<protein>
    <submittedName>
        <fullName evidence="3">Uncharacterized protein</fullName>
    </submittedName>
</protein>
<accession>A0AA49JDC6</accession>
<name>A0AA49JDC6_9BACT</name>
<feature type="region of interest" description="Disordered" evidence="1">
    <location>
        <begin position="115"/>
        <end position="141"/>
    </location>
</feature>
<gene>
    <name evidence="3" type="ORF">K4G66_30200</name>
</gene>
<reference evidence="3" key="2">
    <citation type="journal article" date="2024" name="Antonie Van Leeuwenhoek">
        <title>Roseihalotalea indica gen. nov., sp. nov., a halophilic Bacteroidetes from mesopelagic Southwest Indian Ocean with higher carbohydrate metabolic potential.</title>
        <authorList>
            <person name="Chen B."/>
            <person name="Zhang M."/>
            <person name="Lin D."/>
            <person name="Ye J."/>
            <person name="Tang K."/>
        </authorList>
    </citation>
    <scope>NUCLEOTIDE SEQUENCE</scope>
    <source>
        <strain evidence="3">TK19036</strain>
    </source>
</reference>
<dbReference type="EMBL" id="CP120682">
    <property type="protein sequence ID" value="WKN36638.1"/>
    <property type="molecule type" value="Genomic_DNA"/>
</dbReference>